<comment type="subcellular location">
    <subcellularLocation>
        <location evidence="1">Membrane</location>
        <topology evidence="1">Multi-pass membrane protein</topology>
    </subcellularLocation>
</comment>
<keyword evidence="2 5" id="KW-0812">Transmembrane</keyword>
<evidence type="ECO:0000256" key="1">
    <source>
        <dbReference type="ARBA" id="ARBA00004141"/>
    </source>
</evidence>
<organism evidence="6 7">
    <name type="scientific">Bacillus cytotoxicus</name>
    <dbReference type="NCBI Taxonomy" id="580165"/>
    <lineage>
        <taxon>Bacteria</taxon>
        <taxon>Bacillati</taxon>
        <taxon>Bacillota</taxon>
        <taxon>Bacilli</taxon>
        <taxon>Bacillales</taxon>
        <taxon>Bacillaceae</taxon>
        <taxon>Bacillus</taxon>
        <taxon>Bacillus cereus group</taxon>
    </lineage>
</organism>
<protein>
    <submittedName>
        <fullName evidence="6">Membrane protein</fullName>
    </submittedName>
</protein>
<keyword evidence="3 5" id="KW-1133">Transmembrane helix</keyword>
<evidence type="ECO:0000313" key="6">
    <source>
        <dbReference type="EMBL" id="SCL85451.1"/>
    </source>
</evidence>
<dbReference type="AlphaFoldDB" id="A0AAX2CCY1"/>
<dbReference type="EMBL" id="FMIK01000017">
    <property type="protein sequence ID" value="SCL85451.1"/>
    <property type="molecule type" value="Genomic_DNA"/>
</dbReference>
<dbReference type="Proteomes" id="UP000242164">
    <property type="component" value="Unassembled WGS sequence"/>
</dbReference>
<feature type="transmembrane region" description="Helical" evidence="5">
    <location>
        <begin position="6"/>
        <end position="30"/>
    </location>
</feature>
<sequence>MNGNHILASLSYFSIFFAPFLLPIIIYFVAEEEVKYHAKKALWTHFIPYVVVFIGFVMSSVFGLSSANNGAVGIAVIATFVIAGIVSIYYFIWNIVKGIQVLKSI</sequence>
<dbReference type="Pfam" id="PF09685">
    <property type="entry name" value="MamF_MmsF"/>
    <property type="match status" value="1"/>
</dbReference>
<feature type="transmembrane region" description="Helical" evidence="5">
    <location>
        <begin position="70"/>
        <end position="93"/>
    </location>
</feature>
<dbReference type="GeneID" id="33896048"/>
<feature type="transmembrane region" description="Helical" evidence="5">
    <location>
        <begin position="42"/>
        <end position="64"/>
    </location>
</feature>
<comment type="caution">
    <text evidence="6">The sequence shown here is derived from an EMBL/GenBank/DDBJ whole genome shotgun (WGS) entry which is preliminary data.</text>
</comment>
<evidence type="ECO:0000256" key="5">
    <source>
        <dbReference type="SAM" id="Phobius"/>
    </source>
</evidence>
<evidence type="ECO:0000256" key="2">
    <source>
        <dbReference type="ARBA" id="ARBA00022692"/>
    </source>
</evidence>
<reference evidence="6 7" key="1">
    <citation type="submission" date="2016-08" db="EMBL/GenBank/DDBJ databases">
        <authorList>
            <person name="Loux V."/>
            <person name="Rue O."/>
        </authorList>
    </citation>
    <scope>NUCLEOTIDE SEQUENCE [LARGE SCALE GENOMIC DNA]</scope>
    <source>
        <strain evidence="6 7">AFSSA_08CEB44bac</strain>
    </source>
</reference>
<evidence type="ECO:0000256" key="4">
    <source>
        <dbReference type="ARBA" id="ARBA00023136"/>
    </source>
</evidence>
<evidence type="ECO:0000256" key="3">
    <source>
        <dbReference type="ARBA" id="ARBA00022989"/>
    </source>
</evidence>
<keyword evidence="4 5" id="KW-0472">Membrane</keyword>
<dbReference type="InterPro" id="IPR019109">
    <property type="entry name" value="MamF_MmsF"/>
</dbReference>
<dbReference type="RefSeq" id="WP_011983772.1">
    <property type="nucleotide sequence ID" value="NZ_CP024096.1"/>
</dbReference>
<gene>
    <name evidence="6" type="ORF">BCB44BAC_00750</name>
</gene>
<evidence type="ECO:0000313" key="7">
    <source>
        <dbReference type="Proteomes" id="UP000242164"/>
    </source>
</evidence>
<accession>A0AAX2CCY1</accession>
<name>A0AAX2CCY1_9BACI</name>
<proteinExistence type="predicted"/>